<dbReference type="GeneTree" id="ENSGT00950000182963"/>
<feature type="compositionally biased region" description="Acidic residues" evidence="1">
    <location>
        <begin position="1053"/>
        <end position="1063"/>
    </location>
</feature>
<feature type="compositionally biased region" description="Basic and acidic residues" evidence="1">
    <location>
        <begin position="352"/>
        <end position="378"/>
    </location>
</feature>
<feature type="region of interest" description="Disordered" evidence="1">
    <location>
        <begin position="444"/>
        <end position="463"/>
    </location>
</feature>
<feature type="compositionally biased region" description="Polar residues" evidence="1">
    <location>
        <begin position="1267"/>
        <end position="1303"/>
    </location>
</feature>
<feature type="compositionally biased region" description="Low complexity" evidence="1">
    <location>
        <begin position="956"/>
        <end position="978"/>
    </location>
</feature>
<dbReference type="InterPro" id="IPR024845">
    <property type="entry name" value="NHS-like"/>
</dbReference>
<reference evidence="2 3" key="1">
    <citation type="journal article" date="2011" name="Genome Biol. Evol.">
        <title>Integration of the genetic map and genome assembly of fugu facilitates insights into distinct features of genome evolution in teleosts and mammals.</title>
        <authorList>
            <person name="Kai W."/>
            <person name="Kikuchi K."/>
            <person name="Tohari S."/>
            <person name="Chew A.K."/>
            <person name="Tay A."/>
            <person name="Fujiwara A."/>
            <person name="Hosoya S."/>
            <person name="Suetake H."/>
            <person name="Naruse K."/>
            <person name="Brenner S."/>
            <person name="Suzuki Y."/>
            <person name="Venkatesh B."/>
        </authorList>
    </citation>
    <scope>NUCLEOTIDE SEQUENCE [LARGE SCALE GENOMIC DNA]</scope>
</reference>
<feature type="compositionally biased region" description="Basic residues" evidence="1">
    <location>
        <begin position="605"/>
        <end position="617"/>
    </location>
</feature>
<dbReference type="GeneID" id="105416837"/>
<dbReference type="GO" id="GO:0030154">
    <property type="term" value="P:cell differentiation"/>
    <property type="evidence" value="ECO:0007669"/>
    <property type="project" value="TreeGrafter"/>
</dbReference>
<feature type="region of interest" description="Disordered" evidence="1">
    <location>
        <begin position="1256"/>
        <end position="1363"/>
    </location>
</feature>
<feature type="compositionally biased region" description="Polar residues" evidence="1">
    <location>
        <begin position="1126"/>
        <end position="1139"/>
    </location>
</feature>
<dbReference type="CTD" id="340527"/>
<feature type="compositionally biased region" description="Polar residues" evidence="1">
    <location>
        <begin position="883"/>
        <end position="898"/>
    </location>
</feature>
<dbReference type="InParanoid" id="A0A674MRJ5"/>
<feature type="region of interest" description="Disordered" evidence="1">
    <location>
        <begin position="605"/>
        <end position="624"/>
    </location>
</feature>
<evidence type="ECO:0000256" key="1">
    <source>
        <dbReference type="SAM" id="MobiDB-lite"/>
    </source>
</evidence>
<dbReference type="OMA" id="KSTIHHV"/>
<feature type="compositionally biased region" description="Polar residues" evidence="1">
    <location>
        <begin position="785"/>
        <end position="815"/>
    </location>
</feature>
<feature type="region of interest" description="Disordered" evidence="1">
    <location>
        <begin position="746"/>
        <end position="1193"/>
    </location>
</feature>
<feature type="compositionally biased region" description="Pro residues" evidence="1">
    <location>
        <begin position="934"/>
        <end position="955"/>
    </location>
</feature>
<keyword evidence="3" id="KW-1185">Reference proteome</keyword>
<sequence>MPFCKRTILPRDVCKPAGRRLQQEAQRRAALEDLVDVCGVSLCSLLRQLSDLSRHSVSILEELEGDLATICHRSCVLEGRVVRLQRRVTDLISKPPPKATGGLEAEGGRRGGSSSSHGDGGHSSVSGGGGSSSSSSGGAAHFKSPWQQSVNVFGSWSRPECVEELHQQAQLNLQSLLQDFEEQLYDTKLTGQTFRHPSSQGSDDTSLSHSPISLNNKRPDFIFLPASKQLYEDETASSVFGLRSLTNPSPSPTPSPCSSDRPLLGWSSNNSSSSTATSTAVGPPVAEKPRWHHGRRTPGEGEGGGGGRFHGVDLLQHSTSPSPSLGDPSPHQPRSLEPVTDNCHQNLPLRKTHSDLEKTAPADHTLEQHPSDKIHPESMNHSGLLYSNTPSASWNGPKGSTFSPGAWNEHCNYGINKGPAVPPKQHSVIGNVRGTQDGVMLVSTGQPASSHSSSFTSNLSSRDTNNMSGISLATVMRGKRRETEGAAADGMGGGAGETVRGRERSARSIAAANAFKFRERSLSTPTDSDSFCFMEGQTDGNILSTGNGNAMAITDHQQHHNFLGLAQNYALQYPRGSSEDSASTTDTISVGASDYSTEGRLRLRSRSISLRKSKRKPPPPVRSVSLMKNLGEAEGRIHREGGLYRDGRPKSLHIPRDHYVDFQADFLLPSPTCTPKPIVQVQEPGHMGTDGPPSLEIQAPDREGETELNFPTHWQLGEWKNDPYRSLSGSSTATGTTVIECMKVRGSSESLLDSPSTSRGTSPSQICMETDIKGSSPFKPPGLMSPSSGYSSQSETPTPTVPISQAASQGTTGYMGTSGCKLRPKIPERKSSLPSPKDPAARSRLSFEMPTNAHLELSSIKPKQKASRRHSDTSTAPKPGKISPNSSQALPVVTQNELKTVRLRSVSRGDLEDCPDGASDTILEEHGRAHADNPSPPPILPKPKPPVAVKPPLPKRPLNLLLKSPSPSSTSPLSLDSPPASPVERPVPLGNIYKVMKKPKPKKPPPQTSNSPCAFPDSASALHMPYDPPLLSHSQSFFDLPPLPEPQPLLEDPMMEPEFDADPEIQLGTGGGGSLPSPCSNEEAPELEDKSKTLPTRMTISCLAEMSDKKKPKVPPPVPKKPNVLLLSSSTSPSANGNAEQHIPPADSPVGLQSHVTFSPEDFSSTSVPSMLEPENHLGTDGESSNESSLQSTLQDSAIMELEGKMSSTIFGEDDLAVGEKTELHISEETDDDLLTSTPQTHTTEDLFTIIHRSKRKVLGRKEPSDSFGSRQSLVSPVKHSTSGSDLRTLTLGSSQRSSSRNENFMALLQKKGSKASTGGARVSAMELLKSTNPLARRVTEFSATPSSTGEGGDTASGKANDQ</sequence>
<dbReference type="Ensembl" id="ENSTRUT00000076906.1">
    <property type="protein sequence ID" value="ENSTRUP00000063634.1"/>
    <property type="gene ID" value="ENSTRUG00000008446.3"/>
</dbReference>
<feature type="compositionally biased region" description="Low complexity" evidence="1">
    <location>
        <begin position="267"/>
        <end position="280"/>
    </location>
</feature>
<dbReference type="Gene3D" id="1.20.5.340">
    <property type="match status" value="1"/>
</dbReference>
<reference evidence="2" key="2">
    <citation type="submission" date="2025-08" db="UniProtKB">
        <authorList>
            <consortium name="Ensembl"/>
        </authorList>
    </citation>
    <scope>IDENTIFICATION</scope>
</reference>
<feature type="region of interest" description="Disordered" evidence="1">
    <location>
        <begin position="92"/>
        <end position="142"/>
    </location>
</feature>
<feature type="compositionally biased region" description="Low complexity" evidence="1">
    <location>
        <begin position="112"/>
        <end position="125"/>
    </location>
</feature>
<dbReference type="KEGG" id="tru:105416837"/>
<dbReference type="OrthoDB" id="9906533at2759"/>
<reference evidence="2" key="3">
    <citation type="submission" date="2025-09" db="UniProtKB">
        <authorList>
            <consortium name="Ensembl"/>
        </authorList>
    </citation>
    <scope>IDENTIFICATION</scope>
</reference>
<evidence type="ECO:0000313" key="3">
    <source>
        <dbReference type="Proteomes" id="UP000005226"/>
    </source>
</evidence>
<name>A0A674MRJ5_TAKRU</name>
<feature type="region of interest" description="Disordered" evidence="1">
    <location>
        <begin position="242"/>
        <end position="386"/>
    </location>
</feature>
<feature type="compositionally biased region" description="Polar residues" evidence="1">
    <location>
        <begin position="1154"/>
        <end position="1169"/>
    </location>
</feature>
<dbReference type="RefSeq" id="XP_029695714.1">
    <property type="nucleotide sequence ID" value="XM_029839854.1"/>
</dbReference>
<feature type="compositionally biased region" description="Polar residues" evidence="1">
    <location>
        <begin position="1182"/>
        <end position="1193"/>
    </location>
</feature>
<proteinExistence type="predicted"/>
<feature type="region of interest" description="Disordered" evidence="1">
    <location>
        <begin position="192"/>
        <end position="214"/>
    </location>
</feature>
<protein>
    <submittedName>
        <fullName evidence="2">NHS-like 2</fullName>
    </submittedName>
</protein>
<feature type="region of interest" description="Disordered" evidence="1">
    <location>
        <begin position="484"/>
        <end position="504"/>
    </location>
</feature>
<dbReference type="Proteomes" id="UP000005226">
    <property type="component" value="Chromosome 8"/>
</dbReference>
<feature type="compositionally biased region" description="Gly residues" evidence="1">
    <location>
        <begin position="300"/>
        <end position="309"/>
    </location>
</feature>
<feature type="compositionally biased region" description="Low complexity" evidence="1">
    <location>
        <begin position="747"/>
        <end position="758"/>
    </location>
</feature>
<dbReference type="Pfam" id="PF15273">
    <property type="entry name" value="NHS"/>
    <property type="match status" value="3"/>
</dbReference>
<organism evidence="2 3">
    <name type="scientific">Takifugu rubripes</name>
    <name type="common">Japanese pufferfish</name>
    <name type="synonym">Fugu rubripes</name>
    <dbReference type="NCBI Taxonomy" id="31033"/>
    <lineage>
        <taxon>Eukaryota</taxon>
        <taxon>Metazoa</taxon>
        <taxon>Chordata</taxon>
        <taxon>Craniata</taxon>
        <taxon>Vertebrata</taxon>
        <taxon>Euteleostomi</taxon>
        <taxon>Actinopterygii</taxon>
        <taxon>Neopterygii</taxon>
        <taxon>Teleostei</taxon>
        <taxon>Neoteleostei</taxon>
        <taxon>Acanthomorphata</taxon>
        <taxon>Eupercaria</taxon>
        <taxon>Tetraodontiformes</taxon>
        <taxon>Tetradontoidea</taxon>
        <taxon>Tetraodontidae</taxon>
        <taxon>Takifugu</taxon>
    </lineage>
</organism>
<dbReference type="PANTHER" id="PTHR23039:SF2">
    <property type="entry name" value="NHS-LIKE PROTEIN 2"/>
    <property type="match status" value="1"/>
</dbReference>
<evidence type="ECO:0000313" key="2">
    <source>
        <dbReference type="Ensembl" id="ENSTRUP00000063634.1"/>
    </source>
</evidence>
<feature type="compositionally biased region" description="Low complexity" evidence="1">
    <location>
        <begin position="449"/>
        <end position="461"/>
    </location>
</feature>
<gene>
    <name evidence="2" type="primary">nhsl2</name>
</gene>
<dbReference type="PANTHER" id="PTHR23039">
    <property type="entry name" value="NANCE-HORAN SYNDROME PROTEIN"/>
    <property type="match status" value="1"/>
</dbReference>
<accession>A0A674MRJ5</accession>